<dbReference type="EMBL" id="AB254080">
    <property type="protein sequence ID" value="BAE95477.1"/>
    <property type="molecule type" value="Genomic_DNA"/>
</dbReference>
<feature type="region of interest" description="Disordered" evidence="1">
    <location>
        <begin position="97"/>
        <end position="149"/>
    </location>
</feature>
<reference evidence="2" key="1">
    <citation type="journal article" date="2006" name="Proc. Natl. Acad. Sci. U.S.A.">
        <title>Amplification of the entire kanamycin biosynthetic gene cluster during empirical strain improvement of Streptomyces kanamyceticus.</title>
        <authorList>
            <person name="Yanai K."/>
            <person name="Murakami T."/>
            <person name="Bibb M."/>
        </authorList>
    </citation>
    <scope>NUCLEOTIDE SEQUENCE</scope>
    <source>
        <strain evidence="2">NBRC 13414</strain>
    </source>
</reference>
<evidence type="ECO:0000256" key="1">
    <source>
        <dbReference type="SAM" id="MobiDB-lite"/>
    </source>
</evidence>
<sequence>MQPEPHVTFAPDARHGLVARSGWEQSEVRTVLRDLGWEWEEHLHALAPPDDVAPADAGVQAALELHRHGHRTGYLQGPYGSMRLRLGEASQVFTRMTTAQSSSSTTVHSPASEVVTPTKEATGAPYTERYGDHVGHSGRTPDTRLGPTL</sequence>
<dbReference type="AlphaFoldDB" id="Q1EQP3"/>
<name>Q1EQP3_STRKN</name>
<organism evidence="2">
    <name type="scientific">Streptomyces kanamyceticus</name>
    <dbReference type="NCBI Taxonomy" id="1967"/>
    <lineage>
        <taxon>Bacteria</taxon>
        <taxon>Bacillati</taxon>
        <taxon>Actinomycetota</taxon>
        <taxon>Actinomycetes</taxon>
        <taxon>Kitasatosporales</taxon>
        <taxon>Streptomycetaceae</taxon>
        <taxon>Streptomyces</taxon>
    </lineage>
</organism>
<proteinExistence type="predicted"/>
<feature type="compositionally biased region" description="Basic and acidic residues" evidence="1">
    <location>
        <begin position="129"/>
        <end position="142"/>
    </location>
</feature>
<feature type="compositionally biased region" description="Low complexity" evidence="1">
    <location>
        <begin position="97"/>
        <end position="109"/>
    </location>
</feature>
<evidence type="ECO:0000313" key="2">
    <source>
        <dbReference type="EMBL" id="BAE95477.1"/>
    </source>
</evidence>
<protein>
    <submittedName>
        <fullName evidence="2">Uncharacterized protein</fullName>
    </submittedName>
</protein>
<accession>Q1EQP3</accession>